<dbReference type="EMBL" id="RQVS01000009">
    <property type="protein sequence ID" value="RRJ86391.1"/>
    <property type="molecule type" value="Genomic_DNA"/>
</dbReference>
<proteinExistence type="predicted"/>
<comment type="caution">
    <text evidence="4">The sequence shown here is derived from an EMBL/GenBank/DDBJ whole genome shotgun (WGS) entry which is preliminary data.</text>
</comment>
<feature type="repeat" description="ANK" evidence="3">
    <location>
        <begin position="51"/>
        <end position="83"/>
    </location>
</feature>
<evidence type="ECO:0000313" key="5">
    <source>
        <dbReference type="Proteomes" id="UP000274391"/>
    </source>
</evidence>
<dbReference type="RefSeq" id="WP_124972526.1">
    <property type="nucleotide sequence ID" value="NZ_RQVS01000009.1"/>
</dbReference>
<dbReference type="PROSITE" id="PS50297">
    <property type="entry name" value="ANK_REP_REGION"/>
    <property type="match status" value="1"/>
</dbReference>
<dbReference type="PROSITE" id="PS50088">
    <property type="entry name" value="ANK_REPEAT"/>
    <property type="match status" value="1"/>
</dbReference>
<dbReference type="Proteomes" id="UP000274391">
    <property type="component" value="Unassembled WGS sequence"/>
</dbReference>
<dbReference type="Gene3D" id="1.25.40.20">
    <property type="entry name" value="Ankyrin repeat-containing domain"/>
    <property type="match status" value="1"/>
</dbReference>
<dbReference type="SUPFAM" id="SSF48403">
    <property type="entry name" value="Ankyrin repeat"/>
    <property type="match status" value="1"/>
</dbReference>
<dbReference type="InterPro" id="IPR036770">
    <property type="entry name" value="Ankyrin_rpt-contain_sf"/>
</dbReference>
<protein>
    <submittedName>
        <fullName evidence="4">Ankyrin repeat domain-containing protein</fullName>
    </submittedName>
</protein>
<gene>
    <name evidence="4" type="ORF">EG850_08565</name>
</gene>
<keyword evidence="5" id="KW-1185">Reference proteome</keyword>
<keyword evidence="1" id="KW-0677">Repeat</keyword>
<dbReference type="PANTHER" id="PTHR24198:SF165">
    <property type="entry name" value="ANKYRIN REPEAT-CONTAINING PROTEIN-RELATED"/>
    <property type="match status" value="1"/>
</dbReference>
<organism evidence="4 5">
    <name type="scientific">Gulosibacter macacae</name>
    <dbReference type="NCBI Taxonomy" id="2488791"/>
    <lineage>
        <taxon>Bacteria</taxon>
        <taxon>Bacillati</taxon>
        <taxon>Actinomycetota</taxon>
        <taxon>Actinomycetes</taxon>
        <taxon>Micrococcales</taxon>
        <taxon>Microbacteriaceae</taxon>
        <taxon>Gulosibacter</taxon>
    </lineage>
</organism>
<name>A0A3P3VUB1_9MICO</name>
<evidence type="ECO:0000256" key="2">
    <source>
        <dbReference type="ARBA" id="ARBA00023043"/>
    </source>
</evidence>
<dbReference type="SMART" id="SM00248">
    <property type="entry name" value="ANK"/>
    <property type="match status" value="2"/>
</dbReference>
<evidence type="ECO:0000256" key="1">
    <source>
        <dbReference type="ARBA" id="ARBA00022737"/>
    </source>
</evidence>
<keyword evidence="2 3" id="KW-0040">ANK repeat</keyword>
<dbReference type="OrthoDB" id="306540at2"/>
<dbReference type="PANTHER" id="PTHR24198">
    <property type="entry name" value="ANKYRIN REPEAT AND PROTEIN KINASE DOMAIN-CONTAINING PROTEIN"/>
    <property type="match status" value="1"/>
</dbReference>
<dbReference type="AlphaFoldDB" id="A0A3P3VUB1"/>
<accession>A0A3P3VUB1</accession>
<evidence type="ECO:0000313" key="4">
    <source>
        <dbReference type="EMBL" id="RRJ86391.1"/>
    </source>
</evidence>
<dbReference type="InterPro" id="IPR002110">
    <property type="entry name" value="Ankyrin_rpt"/>
</dbReference>
<dbReference type="Pfam" id="PF12796">
    <property type="entry name" value="Ank_2"/>
    <property type="match status" value="1"/>
</dbReference>
<reference evidence="4 5" key="1">
    <citation type="submission" date="2018-11" db="EMBL/GenBank/DDBJ databases">
        <title>YIM 102482-1 draft genome.</title>
        <authorList>
            <person name="Li G."/>
            <person name="Jiang Y."/>
        </authorList>
    </citation>
    <scope>NUCLEOTIDE SEQUENCE [LARGE SCALE GENOMIC DNA]</scope>
    <source>
        <strain evidence="4 5">YIM 102482-1</strain>
    </source>
</reference>
<evidence type="ECO:0000256" key="3">
    <source>
        <dbReference type="PROSITE-ProRule" id="PRU00023"/>
    </source>
</evidence>
<sequence length="135" mass="14293">MSEDAVGQAPGPSEETIELANRLFDYARQGKVAELTAYLDAGAPIDMRNANGDTFLILAAYNMAPAAVRLLVDRGADVEAENDRGQRALTCAVFKQDAESVRILLAAGADPDAGQPTARATAAMFGWTEFEGMLA</sequence>